<dbReference type="EMBL" id="LVHF01000025">
    <property type="protein sequence ID" value="OAN14299.1"/>
    <property type="molecule type" value="Genomic_DNA"/>
</dbReference>
<dbReference type="OrthoDB" id="9784450at2"/>
<accession>A0A178KAC0</accession>
<dbReference type="GO" id="GO:0016887">
    <property type="term" value="F:ATP hydrolysis activity"/>
    <property type="evidence" value="ECO:0007669"/>
    <property type="project" value="InterPro"/>
</dbReference>
<evidence type="ECO:0000256" key="2">
    <source>
        <dbReference type="ARBA" id="ARBA00022448"/>
    </source>
</evidence>
<dbReference type="Pfam" id="PF08352">
    <property type="entry name" value="oligo_HPY"/>
    <property type="match status" value="2"/>
</dbReference>
<dbReference type="SUPFAM" id="SSF52540">
    <property type="entry name" value="P-loop containing nucleoside triphosphate hydrolases"/>
    <property type="match status" value="2"/>
</dbReference>
<dbReference type="NCBIfam" id="NF007739">
    <property type="entry name" value="PRK10419.1"/>
    <property type="match status" value="2"/>
</dbReference>
<dbReference type="NCBIfam" id="NF008453">
    <property type="entry name" value="PRK11308.1"/>
    <property type="match status" value="2"/>
</dbReference>
<dbReference type="Pfam" id="PF00005">
    <property type="entry name" value="ABC_tran"/>
    <property type="match status" value="2"/>
</dbReference>
<dbReference type="SMART" id="SM00382">
    <property type="entry name" value="AAA"/>
    <property type="match status" value="2"/>
</dbReference>
<dbReference type="FunFam" id="3.40.50.300:FF:000016">
    <property type="entry name" value="Oligopeptide ABC transporter ATP-binding component"/>
    <property type="match status" value="2"/>
</dbReference>
<dbReference type="AlphaFoldDB" id="A0A178KAC0"/>
<name>A0A178KAC0_9GAMM</name>
<dbReference type="InterPro" id="IPR003439">
    <property type="entry name" value="ABC_transporter-like_ATP-bd"/>
</dbReference>
<keyword evidence="2" id="KW-0813">Transport</keyword>
<dbReference type="Proteomes" id="UP000078503">
    <property type="component" value="Unassembled WGS sequence"/>
</dbReference>
<reference evidence="6 7" key="1">
    <citation type="submission" date="2016-03" db="EMBL/GenBank/DDBJ databases">
        <title>Photobacterium proteolyticum sp. nov. a protease producing bacterium isolated from ocean sediments of Laizhou Bay.</title>
        <authorList>
            <person name="Li Y."/>
        </authorList>
    </citation>
    <scope>NUCLEOTIDE SEQUENCE [LARGE SCALE GENOMIC DNA]</scope>
    <source>
        <strain evidence="6 7">R-40508</strain>
    </source>
</reference>
<evidence type="ECO:0000259" key="5">
    <source>
        <dbReference type="PROSITE" id="PS50893"/>
    </source>
</evidence>
<dbReference type="Gene3D" id="3.40.50.300">
    <property type="entry name" value="P-loop containing nucleotide triphosphate hydrolases"/>
    <property type="match status" value="2"/>
</dbReference>
<evidence type="ECO:0000256" key="3">
    <source>
        <dbReference type="ARBA" id="ARBA00022741"/>
    </source>
</evidence>
<organism evidence="6 7">
    <name type="scientific">Photobacterium jeanii</name>
    <dbReference type="NCBI Taxonomy" id="858640"/>
    <lineage>
        <taxon>Bacteria</taxon>
        <taxon>Pseudomonadati</taxon>
        <taxon>Pseudomonadota</taxon>
        <taxon>Gammaproteobacteria</taxon>
        <taxon>Vibrionales</taxon>
        <taxon>Vibrionaceae</taxon>
        <taxon>Photobacterium</taxon>
    </lineage>
</organism>
<gene>
    <name evidence="6" type="ORF">A3K86_12025</name>
</gene>
<dbReference type="PROSITE" id="PS50893">
    <property type="entry name" value="ABC_TRANSPORTER_2"/>
    <property type="match status" value="2"/>
</dbReference>
<dbReference type="GO" id="GO:0005524">
    <property type="term" value="F:ATP binding"/>
    <property type="evidence" value="ECO:0007669"/>
    <property type="project" value="UniProtKB-KW"/>
</dbReference>
<sequence length="540" mass="60413">MAEQHPLLEVCNLSVSFQMEAECFDAVKGISFTLEKGQTLALVGESGSGKSVSSSSVMGLLPPNARIGQQSEIRFQGQDLLGMSEKNFRSIRGDRIAMIFQEPMTSLNPYMPVGEQVAEAIIHHRKVSKREAMESTLELFEKVHLPEPRKRLNHYPHEFSGGQLQRIMIAMALANTPDILVADEPTTALDVTVQAEVLNLLKEIQADMGMAILFITHDLGVVRHFADDVVVMCQGEVVETGTVEAVFTEPKHDYTKMLLNAEPKPGDLQHDQHAANILEVRDLKVNYILKNNWLGQPTEWLQAVKGIDLTLKEGQTVGIVGESGSGKSTMGRAIMQLLESEGEISFQGKRFDQLTSQQRFELKRNMQMVFQDPFGSLSPRMTIGEIITEPLTVFTDLSQRERLDKARKALEEVRLDPSSINRYPHEFSGGQRQRIAIARALILEPQFILLDEPTSALDRSVQLTVLELLKDIQKRRNIAYLFISHDLSVVRAISDEVIVMQKGAVVERGTPEQIFDNPQEVYTQRLIKACMLIDEDGVAA</sequence>
<dbReference type="InterPro" id="IPR027417">
    <property type="entry name" value="P-loop_NTPase"/>
</dbReference>
<evidence type="ECO:0000256" key="1">
    <source>
        <dbReference type="ARBA" id="ARBA00005417"/>
    </source>
</evidence>
<dbReference type="InterPro" id="IPR013563">
    <property type="entry name" value="Oligopep_ABC_C"/>
</dbReference>
<dbReference type="GO" id="GO:0015833">
    <property type="term" value="P:peptide transport"/>
    <property type="evidence" value="ECO:0007669"/>
    <property type="project" value="InterPro"/>
</dbReference>
<keyword evidence="7" id="KW-1185">Reference proteome</keyword>
<feature type="domain" description="ABC transporter" evidence="5">
    <location>
        <begin position="283"/>
        <end position="527"/>
    </location>
</feature>
<keyword evidence="3" id="KW-0547">Nucleotide-binding</keyword>
<evidence type="ECO:0000313" key="7">
    <source>
        <dbReference type="Proteomes" id="UP000078503"/>
    </source>
</evidence>
<evidence type="ECO:0000256" key="4">
    <source>
        <dbReference type="ARBA" id="ARBA00022840"/>
    </source>
</evidence>
<comment type="caution">
    <text evidence="6">The sequence shown here is derived from an EMBL/GenBank/DDBJ whole genome shotgun (WGS) entry which is preliminary data.</text>
</comment>
<dbReference type="GO" id="GO:0055085">
    <property type="term" value="P:transmembrane transport"/>
    <property type="evidence" value="ECO:0007669"/>
    <property type="project" value="UniProtKB-ARBA"/>
</dbReference>
<dbReference type="STRING" id="858640.A3K86_12025"/>
<dbReference type="InterPro" id="IPR017871">
    <property type="entry name" value="ABC_transporter-like_CS"/>
</dbReference>
<dbReference type="PANTHER" id="PTHR43776">
    <property type="entry name" value="TRANSPORT ATP-BINDING PROTEIN"/>
    <property type="match status" value="1"/>
</dbReference>
<comment type="similarity">
    <text evidence="1">Belongs to the ABC transporter superfamily.</text>
</comment>
<feature type="domain" description="ABC transporter" evidence="5">
    <location>
        <begin position="8"/>
        <end position="259"/>
    </location>
</feature>
<keyword evidence="4 6" id="KW-0067">ATP-binding</keyword>
<proteinExistence type="inferred from homology"/>
<dbReference type="InterPro" id="IPR050319">
    <property type="entry name" value="ABC_transp_ATP-bind"/>
</dbReference>
<protein>
    <submittedName>
        <fullName evidence="6">Microcin ABC transporter ATP-binding protein</fullName>
    </submittedName>
</protein>
<dbReference type="PANTHER" id="PTHR43776:SF7">
    <property type="entry name" value="D,D-DIPEPTIDE TRANSPORT ATP-BINDING PROTEIN DDPF-RELATED"/>
    <property type="match status" value="1"/>
</dbReference>
<evidence type="ECO:0000313" key="6">
    <source>
        <dbReference type="EMBL" id="OAN14299.1"/>
    </source>
</evidence>
<dbReference type="CDD" id="cd03257">
    <property type="entry name" value="ABC_NikE_OppD_transporters"/>
    <property type="match status" value="2"/>
</dbReference>
<dbReference type="InterPro" id="IPR003593">
    <property type="entry name" value="AAA+_ATPase"/>
</dbReference>
<dbReference type="RefSeq" id="WP_068331241.1">
    <property type="nucleotide sequence ID" value="NZ_LVHF01000025.1"/>
</dbReference>
<dbReference type="PROSITE" id="PS00211">
    <property type="entry name" value="ABC_TRANSPORTER_1"/>
    <property type="match status" value="2"/>
</dbReference>